<keyword evidence="1" id="KW-0479">Metal-binding</keyword>
<dbReference type="InterPro" id="IPR002762">
    <property type="entry name" value="CbiX-like"/>
</dbReference>
<sequence>MGYPRSINDPSRPVLRAVVLVAHGSRDHRPRQAVELLASRLSAMLAAANVRSIVAVAQLEGASTPLHQQLVGFAQRARSAGAVRVEIIPLFLSMGVHATVDVPEEVALATQSMGPQWGDRWQLYPPLGVWPGLDRVMTEEWRKVAVELPRRAWVLVAHGSRNPLGNQLVEQLAEQLGLTLAYWAIAPTLLDRLTEFAAAGHRAIGIFPYFLFAGSLTDALFEQVYSWQRDHTDVDVQWLEPIGPAASLVRLMASQLLDDLND</sequence>
<dbReference type="PANTHER" id="PTHR33542">
    <property type="entry name" value="SIROHYDROCHLORIN FERROCHELATASE, CHLOROPLASTIC"/>
    <property type="match status" value="1"/>
</dbReference>
<name>A0ABW7CE86_9CYAN</name>
<dbReference type="CDD" id="cd03416">
    <property type="entry name" value="CbiX_SirB_N"/>
    <property type="match status" value="1"/>
</dbReference>
<proteinExistence type="predicted"/>
<accession>A0ABW7CE86</accession>
<dbReference type="PANTHER" id="PTHR33542:SF3">
    <property type="entry name" value="SIROHYDROCHLORIN FERROCHELATASE, CHLOROPLASTIC"/>
    <property type="match status" value="1"/>
</dbReference>
<dbReference type="InterPro" id="IPR050963">
    <property type="entry name" value="Sirohydro_Cobaltochel/CbiX"/>
</dbReference>
<dbReference type="Gene3D" id="3.40.50.1400">
    <property type="match status" value="2"/>
</dbReference>
<evidence type="ECO:0000256" key="2">
    <source>
        <dbReference type="ARBA" id="ARBA00023239"/>
    </source>
</evidence>
<keyword evidence="4" id="KW-1185">Reference proteome</keyword>
<dbReference type="SUPFAM" id="SSF53800">
    <property type="entry name" value="Chelatase"/>
    <property type="match status" value="1"/>
</dbReference>
<dbReference type="Proteomes" id="UP001604335">
    <property type="component" value="Unassembled WGS sequence"/>
</dbReference>
<evidence type="ECO:0000313" key="4">
    <source>
        <dbReference type="Proteomes" id="UP001604335"/>
    </source>
</evidence>
<reference evidence="4" key="1">
    <citation type="journal article" date="2024" name="Algal Res.">
        <title>Biochemical, toxicological and genomic investigation of a high-biomass producing Limnothrix strain isolated from Italian shallow drinking water reservoir.</title>
        <authorList>
            <person name="Simonazzi M."/>
            <person name="Shishido T.K."/>
            <person name="Delbaje E."/>
            <person name="Wahlsten M."/>
            <person name="Fewer D.P."/>
            <person name="Sivonen K."/>
            <person name="Pezzolesi L."/>
            <person name="Pistocchi R."/>
        </authorList>
    </citation>
    <scope>NUCLEOTIDE SEQUENCE [LARGE SCALE GENOMIC DNA]</scope>
    <source>
        <strain evidence="4">LRLZ20PSL1</strain>
    </source>
</reference>
<dbReference type="Pfam" id="PF01903">
    <property type="entry name" value="CbiX"/>
    <property type="match status" value="2"/>
</dbReference>
<evidence type="ECO:0000313" key="3">
    <source>
        <dbReference type="EMBL" id="MFG3819449.1"/>
    </source>
</evidence>
<dbReference type="RefSeq" id="WP_393015374.1">
    <property type="nucleotide sequence ID" value="NZ_JAZAQF010000091.1"/>
</dbReference>
<dbReference type="EMBL" id="JAZAQF010000091">
    <property type="protein sequence ID" value="MFG3819449.1"/>
    <property type="molecule type" value="Genomic_DNA"/>
</dbReference>
<comment type="caution">
    <text evidence="3">The sequence shown here is derived from an EMBL/GenBank/DDBJ whole genome shotgun (WGS) entry which is preliminary data.</text>
</comment>
<gene>
    <name evidence="3" type="ORF">VPK24_17520</name>
</gene>
<keyword evidence="2" id="KW-0456">Lyase</keyword>
<protein>
    <submittedName>
        <fullName evidence="3">Sirohydrochlorin chelatase</fullName>
    </submittedName>
</protein>
<organism evidence="3 4">
    <name type="scientific">Limnothrix redekei LRLZ20PSL1</name>
    <dbReference type="NCBI Taxonomy" id="3112953"/>
    <lineage>
        <taxon>Bacteria</taxon>
        <taxon>Bacillati</taxon>
        <taxon>Cyanobacteriota</taxon>
        <taxon>Cyanophyceae</taxon>
        <taxon>Pseudanabaenales</taxon>
        <taxon>Pseudanabaenaceae</taxon>
        <taxon>Limnothrix</taxon>
    </lineage>
</organism>
<evidence type="ECO:0000256" key="1">
    <source>
        <dbReference type="ARBA" id="ARBA00022723"/>
    </source>
</evidence>